<dbReference type="AlphaFoldDB" id="A0A841AA17"/>
<evidence type="ECO:0000256" key="3">
    <source>
        <dbReference type="HAMAP-Rule" id="MF_00003"/>
    </source>
</evidence>
<name>A0A841AA17_9MICO</name>
<dbReference type="InterPro" id="IPR015946">
    <property type="entry name" value="KH_dom-like_a/b"/>
</dbReference>
<dbReference type="GO" id="GO:0030490">
    <property type="term" value="P:maturation of SSU-rRNA"/>
    <property type="evidence" value="ECO:0007669"/>
    <property type="project" value="UniProtKB-UniRule"/>
</dbReference>
<feature type="region of interest" description="Disordered" evidence="4">
    <location>
        <begin position="120"/>
        <end position="171"/>
    </location>
</feature>
<comment type="caution">
    <text evidence="5">The sequence shown here is derived from an EMBL/GenBank/DDBJ whole genome shotgun (WGS) entry which is preliminary data.</text>
</comment>
<reference evidence="5 6" key="1">
    <citation type="submission" date="2020-08" db="EMBL/GenBank/DDBJ databases">
        <title>Sequencing the genomes of 1000 actinobacteria strains.</title>
        <authorList>
            <person name="Klenk H.-P."/>
        </authorList>
    </citation>
    <scope>NUCLEOTIDE SEQUENCE [LARGE SCALE GENOMIC DNA]</scope>
    <source>
        <strain evidence="5 6">DSM 28796</strain>
    </source>
</reference>
<dbReference type="Gene3D" id="3.30.300.20">
    <property type="match status" value="1"/>
</dbReference>
<evidence type="ECO:0000256" key="1">
    <source>
        <dbReference type="ARBA" id="ARBA00022490"/>
    </source>
</evidence>
<comment type="subcellular location">
    <subcellularLocation>
        <location evidence="3">Cytoplasm</location>
    </subcellularLocation>
</comment>
<evidence type="ECO:0000256" key="2">
    <source>
        <dbReference type="ARBA" id="ARBA00022517"/>
    </source>
</evidence>
<protein>
    <recommendedName>
        <fullName evidence="3">Ribosome-binding factor A</fullName>
    </recommendedName>
</protein>
<dbReference type="EMBL" id="JACHLZ010000001">
    <property type="protein sequence ID" value="MBB5832049.1"/>
    <property type="molecule type" value="Genomic_DNA"/>
</dbReference>
<comment type="function">
    <text evidence="3">One of several proteins that assist in the late maturation steps of the functional core of the 30S ribosomal subunit. Associates with free 30S ribosomal subunits (but not with 30S subunits that are part of 70S ribosomes or polysomes). Required for efficient processing of 16S rRNA. May interact with the 5'-terminal helix region of 16S rRNA.</text>
</comment>
<dbReference type="InterPro" id="IPR023799">
    <property type="entry name" value="RbfA_dom_sf"/>
</dbReference>
<keyword evidence="6" id="KW-1185">Reference proteome</keyword>
<evidence type="ECO:0000256" key="4">
    <source>
        <dbReference type="SAM" id="MobiDB-lite"/>
    </source>
</evidence>
<dbReference type="PANTHER" id="PTHR33515:SF1">
    <property type="entry name" value="RIBOSOME-BINDING FACTOR A, CHLOROPLASTIC-RELATED"/>
    <property type="match status" value="1"/>
</dbReference>
<proteinExistence type="inferred from homology"/>
<keyword evidence="2 3" id="KW-0690">Ribosome biogenesis</keyword>
<dbReference type="GO" id="GO:0043024">
    <property type="term" value="F:ribosomal small subunit binding"/>
    <property type="evidence" value="ECO:0007669"/>
    <property type="project" value="TreeGrafter"/>
</dbReference>
<comment type="similarity">
    <text evidence="3">Belongs to the RbfA family.</text>
</comment>
<feature type="compositionally biased region" description="Acidic residues" evidence="4">
    <location>
        <begin position="141"/>
        <end position="164"/>
    </location>
</feature>
<accession>A0A841AA17</accession>
<dbReference type="HAMAP" id="MF_00003">
    <property type="entry name" value="RbfA"/>
    <property type="match status" value="1"/>
</dbReference>
<dbReference type="InterPro" id="IPR020053">
    <property type="entry name" value="Ribosome-bd_factorA_CS"/>
</dbReference>
<evidence type="ECO:0000313" key="6">
    <source>
        <dbReference type="Proteomes" id="UP000588158"/>
    </source>
</evidence>
<comment type="subunit">
    <text evidence="3">Monomer. Binds 30S ribosomal subunits, but not 50S ribosomal subunits or 70S ribosomes.</text>
</comment>
<feature type="compositionally biased region" description="Basic and acidic residues" evidence="4">
    <location>
        <begin position="130"/>
        <end position="140"/>
    </location>
</feature>
<dbReference type="PROSITE" id="PS01319">
    <property type="entry name" value="RBFA"/>
    <property type="match status" value="1"/>
</dbReference>
<dbReference type="SUPFAM" id="SSF89919">
    <property type="entry name" value="Ribosome-binding factor A, RbfA"/>
    <property type="match status" value="1"/>
</dbReference>
<dbReference type="Proteomes" id="UP000588158">
    <property type="component" value="Unassembled WGS sequence"/>
</dbReference>
<keyword evidence="1 3" id="KW-0963">Cytoplasm</keyword>
<sequence>MNDSPRALKLADRIKVIVATQLDTRVKDPRLGFVTITDVRVSGDLQHATLFYTVFGTDEEREGTAAALRSATGMLRREVGRQTGVRLTPTLEFIADAVPENARIIEDLLSEARGRDAELEKAKVGAVHAGEADPYRKPREEELEDDELDDDDLDDEDDDLDDEADAARGQA</sequence>
<organism evidence="5 6">
    <name type="scientific">Brachybacterium aquaticum</name>
    <dbReference type="NCBI Taxonomy" id="1432564"/>
    <lineage>
        <taxon>Bacteria</taxon>
        <taxon>Bacillati</taxon>
        <taxon>Actinomycetota</taxon>
        <taxon>Actinomycetes</taxon>
        <taxon>Micrococcales</taxon>
        <taxon>Dermabacteraceae</taxon>
        <taxon>Brachybacterium</taxon>
    </lineage>
</organism>
<dbReference type="InterPro" id="IPR000238">
    <property type="entry name" value="RbfA"/>
</dbReference>
<gene>
    <name evidence="3" type="primary">rbfA</name>
    <name evidence="5" type="ORF">HNR70_001862</name>
</gene>
<dbReference type="GO" id="GO:0005829">
    <property type="term" value="C:cytosol"/>
    <property type="evidence" value="ECO:0007669"/>
    <property type="project" value="TreeGrafter"/>
</dbReference>
<dbReference type="PANTHER" id="PTHR33515">
    <property type="entry name" value="RIBOSOME-BINDING FACTOR A, CHLOROPLASTIC-RELATED"/>
    <property type="match status" value="1"/>
</dbReference>
<evidence type="ECO:0000313" key="5">
    <source>
        <dbReference type="EMBL" id="MBB5832049.1"/>
    </source>
</evidence>
<dbReference type="NCBIfam" id="TIGR00082">
    <property type="entry name" value="rbfA"/>
    <property type="match status" value="1"/>
</dbReference>
<dbReference type="Pfam" id="PF02033">
    <property type="entry name" value="RBFA"/>
    <property type="match status" value="1"/>
</dbReference>
<dbReference type="RefSeq" id="WP_184325430.1">
    <property type="nucleotide sequence ID" value="NZ_JACHLZ010000001.1"/>
</dbReference>